<accession>A0ACD0NLE6</accession>
<sequence>MVRFSSLFTFVALASSAVIASPLQHGSNRRGAQSLNPHQARRKTCVIQSNADPTKDDTPYILGALKDCNCGGKAVFEKDKVYTVGTAMDLTFLDDIDIDVQGTVKFTNDTDYWQKASFKFGFQNVTSFFKLGGSGVSIYGGGTLDGNGQAWYDLYAKDIYILRPVLIGIDGLHSSSIRDLKLRYSPQYYTFIANSTDVVFDNFDISGGSTSKNPAKNTDGWDTYRSSSITIQNSVINNGDDCVSFKPNSTEILVQNLNCNGSHGISVGSLGQYAGQTDIVENIYVYNITMSNASDGARIKVWPGAPAALSGDLQGGGGTGRVRNVTYDTMYVNNVDYGIEITQCYGQKNSTLCNQYP</sequence>
<name>A0ACD0NLE6_9BASI</name>
<dbReference type="Proteomes" id="UP000245626">
    <property type="component" value="Unassembled WGS sequence"/>
</dbReference>
<organism evidence="1 2">
    <name type="scientific">Violaceomyces palustris</name>
    <dbReference type="NCBI Taxonomy" id="1673888"/>
    <lineage>
        <taxon>Eukaryota</taxon>
        <taxon>Fungi</taxon>
        <taxon>Dikarya</taxon>
        <taxon>Basidiomycota</taxon>
        <taxon>Ustilaginomycotina</taxon>
        <taxon>Ustilaginomycetes</taxon>
        <taxon>Violaceomycetales</taxon>
        <taxon>Violaceomycetaceae</taxon>
        <taxon>Violaceomyces</taxon>
    </lineage>
</organism>
<protein>
    <submittedName>
        <fullName evidence="1">Pectin lyase-like protein</fullName>
    </submittedName>
</protein>
<evidence type="ECO:0000313" key="1">
    <source>
        <dbReference type="EMBL" id="PWN46610.1"/>
    </source>
</evidence>
<dbReference type="EMBL" id="KZ820840">
    <property type="protein sequence ID" value="PWN46610.1"/>
    <property type="molecule type" value="Genomic_DNA"/>
</dbReference>
<keyword evidence="2" id="KW-1185">Reference proteome</keyword>
<gene>
    <name evidence="1" type="ORF">IE53DRAFT_20539</name>
</gene>
<evidence type="ECO:0000313" key="2">
    <source>
        <dbReference type="Proteomes" id="UP000245626"/>
    </source>
</evidence>
<feature type="non-terminal residue" evidence="1">
    <location>
        <position position="357"/>
    </location>
</feature>
<reference evidence="1 2" key="1">
    <citation type="journal article" date="2018" name="Mol. Biol. Evol.">
        <title>Broad Genomic Sampling Reveals a Smut Pathogenic Ancestry of the Fungal Clade Ustilaginomycotina.</title>
        <authorList>
            <person name="Kijpornyongpan T."/>
            <person name="Mondo S.J."/>
            <person name="Barry K."/>
            <person name="Sandor L."/>
            <person name="Lee J."/>
            <person name="Lipzen A."/>
            <person name="Pangilinan J."/>
            <person name="LaButti K."/>
            <person name="Hainaut M."/>
            <person name="Henrissat B."/>
            <person name="Grigoriev I.V."/>
            <person name="Spatafora J.W."/>
            <person name="Aime M.C."/>
        </authorList>
    </citation>
    <scope>NUCLEOTIDE SEQUENCE [LARGE SCALE GENOMIC DNA]</scope>
    <source>
        <strain evidence="1 2">SA 807</strain>
    </source>
</reference>
<proteinExistence type="predicted"/>